<feature type="region of interest" description="Disordered" evidence="1">
    <location>
        <begin position="869"/>
        <end position="907"/>
    </location>
</feature>
<keyword evidence="4" id="KW-1185">Reference proteome</keyword>
<reference evidence="4" key="1">
    <citation type="journal article" date="2014" name="Nucleic Acids Res.">
        <title>The evolutionary dynamics of variant antigen genes in Babesia reveal a history of genomic innovation underlying host-parasite interaction.</title>
        <authorList>
            <person name="Jackson A.P."/>
            <person name="Otto T.D."/>
            <person name="Darby A."/>
            <person name="Ramaprasad A."/>
            <person name="Xia D."/>
            <person name="Echaide I.E."/>
            <person name="Farber M."/>
            <person name="Gahlot S."/>
            <person name="Gamble J."/>
            <person name="Gupta D."/>
            <person name="Gupta Y."/>
            <person name="Jackson L."/>
            <person name="Malandrin L."/>
            <person name="Malas T.B."/>
            <person name="Moussa E."/>
            <person name="Nair M."/>
            <person name="Reid A.J."/>
            <person name="Sanders M."/>
            <person name="Sharma J."/>
            <person name="Tracey A."/>
            <person name="Quail M.A."/>
            <person name="Weir W."/>
            <person name="Wastling J.M."/>
            <person name="Hall N."/>
            <person name="Willadsen P."/>
            <person name="Lingelbach K."/>
            <person name="Shiels B."/>
            <person name="Tait A."/>
            <person name="Berriman M."/>
            <person name="Allred D.R."/>
            <person name="Pain A."/>
        </authorList>
    </citation>
    <scope>NUCLEOTIDE SEQUENCE [LARGE SCALE GENOMIC DNA]</scope>
    <source>
        <strain evidence="4">Bond</strain>
    </source>
</reference>
<feature type="compositionally biased region" description="Basic and acidic residues" evidence="1">
    <location>
        <begin position="79"/>
        <end position="94"/>
    </location>
</feature>
<feature type="region of interest" description="Disordered" evidence="1">
    <location>
        <begin position="1276"/>
        <end position="1303"/>
    </location>
</feature>
<evidence type="ECO:0000313" key="4">
    <source>
        <dbReference type="Proteomes" id="UP000033188"/>
    </source>
</evidence>
<feature type="compositionally biased region" description="Polar residues" evidence="1">
    <location>
        <begin position="1237"/>
        <end position="1259"/>
    </location>
</feature>
<feature type="signal peptide" evidence="2">
    <location>
        <begin position="1"/>
        <end position="25"/>
    </location>
</feature>
<feature type="chain" id="PRO_5001600204" evidence="2">
    <location>
        <begin position="26"/>
        <end position="1415"/>
    </location>
</feature>
<feature type="compositionally biased region" description="Basic and acidic residues" evidence="1">
    <location>
        <begin position="604"/>
        <end position="625"/>
    </location>
</feature>
<feature type="compositionally biased region" description="Polar residues" evidence="1">
    <location>
        <begin position="1020"/>
        <end position="1034"/>
    </location>
</feature>
<dbReference type="VEuPathDB" id="PiroplasmaDB:BBBOND_0400900"/>
<dbReference type="Proteomes" id="UP000033188">
    <property type="component" value="Chromosome 4"/>
</dbReference>
<organism evidence="3 4">
    <name type="scientific">Babesia bigemina</name>
    <dbReference type="NCBI Taxonomy" id="5866"/>
    <lineage>
        <taxon>Eukaryota</taxon>
        <taxon>Sar</taxon>
        <taxon>Alveolata</taxon>
        <taxon>Apicomplexa</taxon>
        <taxon>Aconoidasida</taxon>
        <taxon>Piroplasmida</taxon>
        <taxon>Babesiidae</taxon>
        <taxon>Babesia</taxon>
    </lineage>
</organism>
<name>A0A061DAL9_BABBI</name>
<feature type="region of interest" description="Disordered" evidence="1">
    <location>
        <begin position="1011"/>
        <end position="1034"/>
    </location>
</feature>
<gene>
    <name evidence="3" type="ORF">BBBOND_0400900</name>
</gene>
<feature type="compositionally biased region" description="Low complexity" evidence="1">
    <location>
        <begin position="1202"/>
        <end position="1218"/>
    </location>
</feature>
<feature type="compositionally biased region" description="Polar residues" evidence="1">
    <location>
        <begin position="1104"/>
        <end position="1116"/>
    </location>
</feature>
<feature type="region of interest" description="Disordered" evidence="1">
    <location>
        <begin position="1359"/>
        <end position="1396"/>
    </location>
</feature>
<feature type="compositionally biased region" description="Acidic residues" evidence="1">
    <location>
        <begin position="432"/>
        <end position="442"/>
    </location>
</feature>
<evidence type="ECO:0000256" key="2">
    <source>
        <dbReference type="SAM" id="SignalP"/>
    </source>
</evidence>
<feature type="region of interest" description="Disordered" evidence="1">
    <location>
        <begin position="598"/>
        <end position="628"/>
    </location>
</feature>
<feature type="compositionally biased region" description="Basic residues" evidence="1">
    <location>
        <begin position="322"/>
        <end position="341"/>
    </location>
</feature>
<keyword evidence="2" id="KW-0732">Signal</keyword>
<dbReference type="OrthoDB" id="10692294at2759"/>
<dbReference type="OMA" id="CENCDIN"/>
<protein>
    <submittedName>
        <fullName evidence="3">Uncharacterized protein</fullName>
    </submittedName>
</protein>
<feature type="compositionally biased region" description="Basic and acidic residues" evidence="1">
    <location>
        <begin position="357"/>
        <end position="372"/>
    </location>
</feature>
<proteinExistence type="predicted"/>
<dbReference type="RefSeq" id="XP_012769784.1">
    <property type="nucleotide sequence ID" value="XM_012914330.1"/>
</dbReference>
<feature type="compositionally biased region" description="Basic and acidic residues" evidence="1">
    <location>
        <begin position="421"/>
        <end position="431"/>
    </location>
</feature>
<feature type="compositionally biased region" description="Polar residues" evidence="1">
    <location>
        <begin position="1277"/>
        <end position="1289"/>
    </location>
</feature>
<dbReference type="GeneID" id="24566139"/>
<feature type="compositionally biased region" description="Polar residues" evidence="1">
    <location>
        <begin position="1172"/>
        <end position="1182"/>
    </location>
</feature>
<accession>A0A061DAL9</accession>
<dbReference type="EMBL" id="LK391710">
    <property type="protein sequence ID" value="CDR97598.1"/>
    <property type="molecule type" value="Genomic_DNA"/>
</dbReference>
<feature type="region of interest" description="Disordered" evidence="1">
    <location>
        <begin position="304"/>
        <end position="449"/>
    </location>
</feature>
<evidence type="ECO:0000256" key="1">
    <source>
        <dbReference type="SAM" id="MobiDB-lite"/>
    </source>
</evidence>
<feature type="region of interest" description="Disordered" evidence="1">
    <location>
        <begin position="79"/>
        <end position="101"/>
    </location>
</feature>
<evidence type="ECO:0000313" key="3">
    <source>
        <dbReference type="EMBL" id="CDR97598.1"/>
    </source>
</evidence>
<feature type="compositionally biased region" description="Basic and acidic residues" evidence="1">
    <location>
        <begin position="385"/>
        <end position="404"/>
    </location>
</feature>
<feature type="region of interest" description="Disordered" evidence="1">
    <location>
        <begin position="1104"/>
        <end position="1262"/>
    </location>
</feature>
<sequence length="1415" mass="152241">MTTVVCVGIALTLSILNGPIGFTEAQFRGRTGYGGGADSISRTLSYDPTSYYGNSDATSAERETEMPVVLYPGTLRRYHESRKGKDLSESKDTRSTFGHSSSLPDYKASYGMKSSKRVTFDDSYNGTSNGYGNGGDYAYPNGIGSVHQPYIAPPTNFSTDEFNQNAGGVPSPAEAMVVNLPDAMLKQAQDTLHPNDYASSSTAFATQPATTQPVVVLPISNDSTGDTSKQNQAANTSLNIANPSGAALQYGQAGYIGNNVAYTGNAGAENRSELGLNFRGLKYDESGKPHFRLTVSCENCDINQDTGAPPNDEPVEDENTKGVHHSHHKHHHGGHHSHHHTHNDEKKDEDAASGEDASGKESTKDEPEKNDDTTSPDSEEPSETVEEKKSEAPPEKPPKAEKRKGNVFTKIVNHFKSKSKSKTDTETKPSDAEEETANEDGESSFIQMESSVKDPNAIKAVEDSTSINGEAADNAVKTTDATILGGVKGATMASVENPTGDVVADSNRMMVFAASQFLRDSVRFPSLFAREKDVTVADENPFAKLLRPFGDGTFYWFKSTKSVDSNDGCTIAGKVDSVLATESATNFRKSVSEEIVALPAPPSSEKDSHPTSEVDQKSTKQDPCKLTETGTDAEILTTSHSFLESSAEVEKKASKTNPVFSFFKKIGSTIRGWFKSSAPSGTEAVTDPDSNDVTPWFVEVQNGFRRLGRSIRKPFEKKTKTEKVSLLQTGAEVTGASERKNERQGLFTRIWGNIVDFFKPPRVTPPKRAEEVQDIPKFDAKSYFKAMEDLEKKAKKPNYSFLDTDSEAQYVVYDFGKEKDDTFYTNQDASKTDFVEAGSADSGYELTGVTYEPTDSDSAFVANRPYGTLEEALPSDSDQDTTLERSNEGDEYSSYNGLKGSTGEEQTHNITSPVYSKMCSNGAPNSVLQNSLESRGFKTRQNCVNGYLGRDCVKSKKTFDKCAPSAEDESLKKRKRRVFLNFIDKIVDNIENLLTTNSTPVSDEKTVDCSNESAAVDGPQDSTVSNDGNPIETSAETTAGTKVEELANFPDEADYEGTMKAMRLIGNVNDSVHSIVDGDTSKLLDGDRTNAENTLYYMPIRGNESSATSATEPSQAESEEALLSASDVNGDEPTEPELPRPEDTESIVSAGESPEYPIYTSDVESNSEKPSEISSESTSENGTPDPAVSPSDDGTVAKTDVDGTVGKVDVDGTVGKMDVGSHDGTLSEPAVNDAASKGTTGDATVDNVTNITDAPTSDATADVQVEPKSVDKVETIEITSQPATPTENKGITDETKSGDVATKSAADTGTVTANVTQSPMLVIVNANAGSGVVQKPSKLSVSEETEIPKLLRQLATDAVNQLKKSSDATPEDAETSSVSSALRGGSTLNMADMTDDERIQRRLKDYLRDFLKTSA</sequence>
<dbReference type="KEGG" id="bbig:BBBOND_0400900"/>